<evidence type="ECO:0000313" key="13">
    <source>
        <dbReference type="Proteomes" id="UP000176355"/>
    </source>
</evidence>
<feature type="domain" description="Transcription elongation factor GreA/GreB C-terminal" evidence="10">
    <location>
        <begin position="85"/>
        <end position="159"/>
    </location>
</feature>
<name>A0A1G2P975_9BACT</name>
<dbReference type="Proteomes" id="UP000176355">
    <property type="component" value="Unassembled WGS sequence"/>
</dbReference>
<dbReference type="InterPro" id="IPR028624">
    <property type="entry name" value="Tscrpt_elong_fac_GreA/B"/>
</dbReference>
<dbReference type="Gene3D" id="1.10.287.180">
    <property type="entry name" value="Transcription elongation factor, GreA/GreB, N-terminal domain"/>
    <property type="match status" value="1"/>
</dbReference>
<comment type="function">
    <text evidence="6 8 9">Necessary for efficient RNA polymerase transcription elongation past template-encoded arresting sites. The arresting sites in DNA have the property of trapping a certain fraction of elongating RNA polymerases that pass through, resulting in locked ternary complexes. Cleavage of the nascent transcript by cleavage factors such as GreA or GreB allows the resumption of elongation from the new 3'terminus. GreA releases sequences of 2 to 3 nucleotides.</text>
</comment>
<reference evidence="12 13" key="1">
    <citation type="journal article" date="2016" name="Nat. Commun.">
        <title>Thousands of microbial genomes shed light on interconnected biogeochemical processes in an aquifer system.</title>
        <authorList>
            <person name="Anantharaman K."/>
            <person name="Brown C.T."/>
            <person name="Hug L.A."/>
            <person name="Sharon I."/>
            <person name="Castelle C.J."/>
            <person name="Probst A.J."/>
            <person name="Thomas B.C."/>
            <person name="Singh A."/>
            <person name="Wilkins M.J."/>
            <person name="Karaoz U."/>
            <person name="Brodie E.L."/>
            <person name="Williams K.H."/>
            <person name="Hubbard S.S."/>
            <person name="Banfield J.F."/>
        </authorList>
    </citation>
    <scope>NUCLEOTIDE SEQUENCE [LARGE SCALE GENOMIC DNA]</scope>
</reference>
<dbReference type="FunFam" id="1.10.287.180:FF:000001">
    <property type="entry name" value="Transcription elongation factor GreA"/>
    <property type="match status" value="1"/>
</dbReference>
<dbReference type="InterPro" id="IPR023459">
    <property type="entry name" value="Tscrpt_elong_fac_GreA/B_fam"/>
</dbReference>
<dbReference type="GO" id="GO:0006354">
    <property type="term" value="P:DNA-templated transcription elongation"/>
    <property type="evidence" value="ECO:0007669"/>
    <property type="project" value="TreeGrafter"/>
</dbReference>
<dbReference type="PANTHER" id="PTHR30437">
    <property type="entry name" value="TRANSCRIPTION ELONGATION FACTOR GREA"/>
    <property type="match status" value="1"/>
</dbReference>
<evidence type="ECO:0000256" key="5">
    <source>
        <dbReference type="ARBA" id="ARBA00023163"/>
    </source>
</evidence>
<dbReference type="PIRSF" id="PIRSF006092">
    <property type="entry name" value="GreA_GreB"/>
    <property type="match status" value="1"/>
</dbReference>
<dbReference type="InterPro" id="IPR036953">
    <property type="entry name" value="GreA/GreB_C_sf"/>
</dbReference>
<dbReference type="NCBIfam" id="NF001263">
    <property type="entry name" value="PRK00226.1-4"/>
    <property type="match status" value="1"/>
</dbReference>
<evidence type="ECO:0000256" key="9">
    <source>
        <dbReference type="RuleBase" id="RU000556"/>
    </source>
</evidence>
<dbReference type="HAMAP" id="MF_00105">
    <property type="entry name" value="GreA_GreB"/>
    <property type="match status" value="1"/>
</dbReference>
<evidence type="ECO:0000256" key="4">
    <source>
        <dbReference type="ARBA" id="ARBA00023125"/>
    </source>
</evidence>
<dbReference type="InterPro" id="IPR001437">
    <property type="entry name" value="Tscrpt_elong_fac_GreA/B_C"/>
</dbReference>
<dbReference type="NCBIfam" id="TIGR01462">
    <property type="entry name" value="greA"/>
    <property type="match status" value="1"/>
</dbReference>
<evidence type="ECO:0000256" key="1">
    <source>
        <dbReference type="ARBA" id="ARBA00008213"/>
    </source>
</evidence>
<dbReference type="InterPro" id="IPR018151">
    <property type="entry name" value="TF_GreA/GreB_CS"/>
</dbReference>
<evidence type="ECO:0000259" key="11">
    <source>
        <dbReference type="Pfam" id="PF03449"/>
    </source>
</evidence>
<dbReference type="Pfam" id="PF03449">
    <property type="entry name" value="GreA_GreB_N"/>
    <property type="match status" value="1"/>
</dbReference>
<dbReference type="InterPro" id="IPR022691">
    <property type="entry name" value="Tscrpt_elong_fac_GreA/B_N"/>
</dbReference>
<evidence type="ECO:0000256" key="8">
    <source>
        <dbReference type="HAMAP-Rule" id="MF_00105"/>
    </source>
</evidence>
<dbReference type="Pfam" id="PF01272">
    <property type="entry name" value="GreA_GreB"/>
    <property type="match status" value="1"/>
</dbReference>
<evidence type="ECO:0000259" key="10">
    <source>
        <dbReference type="Pfam" id="PF01272"/>
    </source>
</evidence>
<dbReference type="SUPFAM" id="SSF54534">
    <property type="entry name" value="FKBP-like"/>
    <property type="match status" value="1"/>
</dbReference>
<keyword evidence="4 8" id="KW-0238">DNA-binding</keyword>
<keyword evidence="3 8" id="KW-0805">Transcription regulation</keyword>
<dbReference type="GO" id="GO:0070063">
    <property type="term" value="F:RNA polymerase binding"/>
    <property type="evidence" value="ECO:0007669"/>
    <property type="project" value="InterPro"/>
</dbReference>
<evidence type="ECO:0000256" key="7">
    <source>
        <dbReference type="ARBA" id="ARBA00030776"/>
    </source>
</evidence>
<comment type="similarity">
    <text evidence="1 8 9">Belongs to the GreA/GreB family.</text>
</comment>
<keyword evidence="5 8" id="KW-0804">Transcription</keyword>
<evidence type="ECO:0000256" key="2">
    <source>
        <dbReference type="ARBA" id="ARBA00013729"/>
    </source>
</evidence>
<dbReference type="GO" id="GO:0003677">
    <property type="term" value="F:DNA binding"/>
    <property type="evidence" value="ECO:0007669"/>
    <property type="project" value="UniProtKB-UniRule"/>
</dbReference>
<proteinExistence type="inferred from homology"/>
<accession>A0A1G2P975</accession>
<dbReference type="STRING" id="1802333.A3G03_02910"/>
<evidence type="ECO:0000256" key="3">
    <source>
        <dbReference type="ARBA" id="ARBA00023015"/>
    </source>
</evidence>
<organism evidence="12 13">
    <name type="scientific">Candidatus Taylorbacteria bacterium RIFCSPLOWO2_12_FULL_44_15c</name>
    <dbReference type="NCBI Taxonomy" id="1802333"/>
    <lineage>
        <taxon>Bacteria</taxon>
        <taxon>Candidatus Tayloriibacteriota</taxon>
    </lineage>
</organism>
<dbReference type="SUPFAM" id="SSF46557">
    <property type="entry name" value="GreA transcript cleavage protein, N-terminal domain"/>
    <property type="match status" value="1"/>
</dbReference>
<dbReference type="PANTHER" id="PTHR30437:SF4">
    <property type="entry name" value="TRANSCRIPTION ELONGATION FACTOR GREA"/>
    <property type="match status" value="1"/>
</dbReference>
<protein>
    <recommendedName>
        <fullName evidence="2 8">Transcription elongation factor GreA</fullName>
    </recommendedName>
    <alternativeName>
        <fullName evidence="7 8">Transcript cleavage factor GreA</fullName>
    </alternativeName>
</protein>
<dbReference type="Gene3D" id="3.10.50.30">
    <property type="entry name" value="Transcription elongation factor, GreA/GreB, C-terminal domain"/>
    <property type="match status" value="1"/>
</dbReference>
<dbReference type="InterPro" id="IPR006359">
    <property type="entry name" value="Tscrpt_elong_fac_GreA"/>
</dbReference>
<feature type="domain" description="Transcription elongation factor GreA/GreB N-terminal" evidence="11">
    <location>
        <begin position="8"/>
        <end position="73"/>
    </location>
</feature>
<dbReference type="FunFam" id="3.10.50.30:FF:000001">
    <property type="entry name" value="Transcription elongation factor GreA"/>
    <property type="match status" value="1"/>
</dbReference>
<dbReference type="InterPro" id="IPR036805">
    <property type="entry name" value="Tscrpt_elong_fac_GreA/B_N_sf"/>
</dbReference>
<dbReference type="PROSITE" id="PS00829">
    <property type="entry name" value="GREAB_1"/>
    <property type="match status" value="1"/>
</dbReference>
<dbReference type="AlphaFoldDB" id="A0A1G2P975"/>
<evidence type="ECO:0000313" key="12">
    <source>
        <dbReference type="EMBL" id="OHA44259.1"/>
    </source>
</evidence>
<dbReference type="EMBL" id="MHSL01000007">
    <property type="protein sequence ID" value="OHA44259.1"/>
    <property type="molecule type" value="Genomic_DNA"/>
</dbReference>
<comment type="caution">
    <text evidence="12">The sequence shown here is derived from an EMBL/GenBank/DDBJ whole genome shotgun (WGS) entry which is preliminary data.</text>
</comment>
<gene>
    <name evidence="8" type="primary">greA</name>
    <name evidence="12" type="ORF">A3G03_02910</name>
</gene>
<sequence>MTDDQEFFTKDKFEELTKELDFFKKTKRKEIAENLEYAKSLGDLSENAEYHEAREAQANLENKIARLEMLLKTGAIVTDDKKIQSGGVVSVGSTVTVEKVGNNDRKIFDIVGSEESDIDSGKISIHSPMGEALAGKRKGESVVVQAPRGPVGYKIIDIK</sequence>
<dbReference type="GO" id="GO:0032784">
    <property type="term" value="P:regulation of DNA-templated transcription elongation"/>
    <property type="evidence" value="ECO:0007669"/>
    <property type="project" value="UniProtKB-UniRule"/>
</dbReference>
<evidence type="ECO:0000256" key="6">
    <source>
        <dbReference type="ARBA" id="ARBA00024916"/>
    </source>
</evidence>